<evidence type="ECO:0000256" key="3">
    <source>
        <dbReference type="ARBA" id="ARBA00023235"/>
    </source>
</evidence>
<evidence type="ECO:0000313" key="10">
    <source>
        <dbReference type="Proteomes" id="UP000187172"/>
    </source>
</evidence>
<comment type="similarity">
    <text evidence="1 4 7">Belongs to the tRNA pseudouridine synthase TruA family.</text>
</comment>
<comment type="catalytic activity">
    <reaction evidence="4 7">
        <text>uridine(38/39/40) in tRNA = pseudouridine(38/39/40) in tRNA</text>
        <dbReference type="Rhea" id="RHEA:22376"/>
        <dbReference type="Rhea" id="RHEA-COMP:10085"/>
        <dbReference type="Rhea" id="RHEA-COMP:10087"/>
        <dbReference type="ChEBI" id="CHEBI:65314"/>
        <dbReference type="ChEBI" id="CHEBI:65315"/>
        <dbReference type="EC" id="5.4.99.12"/>
    </reaction>
</comment>
<evidence type="ECO:0000313" key="9">
    <source>
        <dbReference type="EMBL" id="OMF45904.1"/>
    </source>
</evidence>
<dbReference type="GO" id="GO:0003723">
    <property type="term" value="F:RNA binding"/>
    <property type="evidence" value="ECO:0007669"/>
    <property type="project" value="InterPro"/>
</dbReference>
<evidence type="ECO:0000259" key="8">
    <source>
        <dbReference type="Pfam" id="PF01416"/>
    </source>
</evidence>
<dbReference type="FunFam" id="3.30.70.580:FF:000001">
    <property type="entry name" value="tRNA pseudouridine synthase A"/>
    <property type="match status" value="1"/>
</dbReference>
<protein>
    <recommendedName>
        <fullName evidence="4">tRNA pseudouridine synthase A</fullName>
        <ecNumber evidence="4">5.4.99.12</ecNumber>
    </recommendedName>
    <alternativeName>
        <fullName evidence="4">tRNA pseudouridine(38-40) synthase</fullName>
    </alternativeName>
    <alternativeName>
        <fullName evidence="4">tRNA pseudouridylate synthase I</fullName>
    </alternativeName>
    <alternativeName>
        <fullName evidence="4">tRNA-uridine isomerase I</fullName>
    </alternativeName>
</protein>
<dbReference type="PANTHER" id="PTHR11142">
    <property type="entry name" value="PSEUDOURIDYLATE SYNTHASE"/>
    <property type="match status" value="1"/>
</dbReference>
<dbReference type="InterPro" id="IPR020097">
    <property type="entry name" value="PsdUridine_synth_TruA_a/b_dom"/>
</dbReference>
<dbReference type="Gene3D" id="3.30.70.580">
    <property type="entry name" value="Pseudouridine synthase I, catalytic domain, N-terminal subdomain"/>
    <property type="match status" value="1"/>
</dbReference>
<feature type="binding site" evidence="4 6">
    <location>
        <position position="110"/>
    </location>
    <ligand>
        <name>substrate</name>
    </ligand>
</feature>
<feature type="domain" description="Pseudouridine synthase I TruA alpha/beta" evidence="8">
    <location>
        <begin position="145"/>
        <end position="255"/>
    </location>
</feature>
<dbReference type="SUPFAM" id="SSF55120">
    <property type="entry name" value="Pseudouridine synthase"/>
    <property type="match status" value="1"/>
</dbReference>
<dbReference type="InterPro" id="IPR020095">
    <property type="entry name" value="PsdUridine_synth_TruA_C"/>
</dbReference>
<reference evidence="9 10" key="1">
    <citation type="submission" date="2016-11" db="EMBL/GenBank/DDBJ databases">
        <title>Paenibacillus species isolates.</title>
        <authorList>
            <person name="Beno S.M."/>
        </authorList>
    </citation>
    <scope>NUCLEOTIDE SEQUENCE [LARGE SCALE GENOMIC DNA]</scope>
    <source>
        <strain evidence="9 10">FSL R5-0378</strain>
    </source>
</reference>
<dbReference type="RefSeq" id="WP_076176760.1">
    <property type="nucleotide sequence ID" value="NZ_MRTP01000022.1"/>
</dbReference>
<feature type="domain" description="Pseudouridine synthase I TruA alpha/beta" evidence="8">
    <location>
        <begin position="8"/>
        <end position="101"/>
    </location>
</feature>
<dbReference type="CDD" id="cd02570">
    <property type="entry name" value="PseudoU_synth_EcTruA"/>
    <property type="match status" value="1"/>
</dbReference>
<dbReference type="Proteomes" id="UP000187172">
    <property type="component" value="Unassembled WGS sequence"/>
</dbReference>
<dbReference type="AlphaFoldDB" id="A0A1R1E247"/>
<comment type="subunit">
    <text evidence="4">Homodimer.</text>
</comment>
<dbReference type="Pfam" id="PF01416">
    <property type="entry name" value="PseudoU_synth_1"/>
    <property type="match status" value="2"/>
</dbReference>
<evidence type="ECO:0000256" key="1">
    <source>
        <dbReference type="ARBA" id="ARBA00009375"/>
    </source>
</evidence>
<gene>
    <name evidence="4" type="primary">truA</name>
    <name evidence="9" type="ORF">BK138_33655</name>
</gene>
<evidence type="ECO:0000256" key="7">
    <source>
        <dbReference type="RuleBase" id="RU003792"/>
    </source>
</evidence>
<dbReference type="InterPro" id="IPR020103">
    <property type="entry name" value="PsdUridine_synth_cat_dom_sf"/>
</dbReference>
<sequence>MRNLCMKVSYDGTDYCGFQTQPDGSTVQDALEKAIKLLTGEEVKIHASGRTDAGVHARGQVFNFITSSDIPVERWCIALNSRLPQDIIVWEAAEVPLEFHSRRSAKRKTYRYTINANQFPDLFQRRTQFHHPVKLDIAAMAEGLKHLIGTHDFTSFASRHSTKPSHIRTLYEAELVVDDSMCRPGTRDQGLIHIYVTGSGFLQHMVRIIVGTLLEIGKGRKKPGDMPAILEAKDRSKAGPTAVAKGLILWNVEYEAADENNLKSACDLPGFTVK</sequence>
<dbReference type="PIRSF" id="PIRSF001430">
    <property type="entry name" value="tRNA_psdUrid_synth"/>
    <property type="match status" value="1"/>
</dbReference>
<dbReference type="InterPro" id="IPR001406">
    <property type="entry name" value="PsdUridine_synth_TruA"/>
</dbReference>
<name>A0A1R1E247_9BACL</name>
<proteinExistence type="inferred from homology"/>
<comment type="caution">
    <text evidence="9">The sequence shown here is derived from an EMBL/GenBank/DDBJ whole genome shotgun (WGS) entry which is preliminary data.</text>
</comment>
<accession>A0A1R1E247</accession>
<evidence type="ECO:0000256" key="2">
    <source>
        <dbReference type="ARBA" id="ARBA00022694"/>
    </source>
</evidence>
<dbReference type="HAMAP" id="MF_00171">
    <property type="entry name" value="TruA"/>
    <property type="match status" value="1"/>
</dbReference>
<dbReference type="Gene3D" id="3.30.70.660">
    <property type="entry name" value="Pseudouridine synthase I, catalytic domain, C-terminal subdomain"/>
    <property type="match status" value="1"/>
</dbReference>
<dbReference type="NCBIfam" id="TIGR00071">
    <property type="entry name" value="hisT_truA"/>
    <property type="match status" value="1"/>
</dbReference>
<feature type="active site" description="Nucleophile" evidence="4 5">
    <location>
        <position position="52"/>
    </location>
</feature>
<dbReference type="PANTHER" id="PTHR11142:SF0">
    <property type="entry name" value="TRNA PSEUDOURIDINE SYNTHASE-LIKE 1"/>
    <property type="match status" value="1"/>
</dbReference>
<dbReference type="GO" id="GO:0160147">
    <property type="term" value="F:tRNA pseudouridine(38-40) synthase activity"/>
    <property type="evidence" value="ECO:0007669"/>
    <property type="project" value="UniProtKB-EC"/>
</dbReference>
<evidence type="ECO:0000256" key="5">
    <source>
        <dbReference type="PIRSR" id="PIRSR001430-1"/>
    </source>
</evidence>
<dbReference type="GO" id="GO:0031119">
    <property type="term" value="P:tRNA pseudouridine synthesis"/>
    <property type="evidence" value="ECO:0007669"/>
    <property type="project" value="UniProtKB-UniRule"/>
</dbReference>
<comment type="function">
    <text evidence="4">Formation of pseudouridine at positions 38, 39 and 40 in the anticodon stem and loop of transfer RNAs.</text>
</comment>
<keyword evidence="10" id="KW-1185">Reference proteome</keyword>
<evidence type="ECO:0000256" key="6">
    <source>
        <dbReference type="PIRSR" id="PIRSR001430-2"/>
    </source>
</evidence>
<dbReference type="STRING" id="297318.BK138_33655"/>
<keyword evidence="2 4" id="KW-0819">tRNA processing</keyword>
<dbReference type="EMBL" id="MRTP01000022">
    <property type="protein sequence ID" value="OMF45904.1"/>
    <property type="molecule type" value="Genomic_DNA"/>
</dbReference>
<comment type="caution">
    <text evidence="4">Lacks conserved residue(s) required for the propagation of feature annotation.</text>
</comment>
<dbReference type="EC" id="5.4.99.12" evidence="4"/>
<evidence type="ECO:0000256" key="4">
    <source>
        <dbReference type="HAMAP-Rule" id="MF_00171"/>
    </source>
</evidence>
<keyword evidence="3 4" id="KW-0413">Isomerase</keyword>
<dbReference type="InterPro" id="IPR020094">
    <property type="entry name" value="TruA/RsuA/RluB/E/F_N"/>
</dbReference>
<organism evidence="9 10">
    <name type="scientific">Paenibacillus rhizosphaerae</name>
    <dbReference type="NCBI Taxonomy" id="297318"/>
    <lineage>
        <taxon>Bacteria</taxon>
        <taxon>Bacillati</taxon>
        <taxon>Bacillota</taxon>
        <taxon>Bacilli</taxon>
        <taxon>Bacillales</taxon>
        <taxon>Paenibacillaceae</taxon>
        <taxon>Paenibacillus</taxon>
    </lineage>
</organism>